<keyword evidence="3" id="KW-1185">Reference proteome</keyword>
<dbReference type="PANTHER" id="PTHR22948">
    <property type="entry name" value="TUDOR DOMAIN CONTAINING PROTEIN"/>
    <property type="match status" value="1"/>
</dbReference>
<feature type="domain" description="Tudor" evidence="2">
    <location>
        <begin position="72"/>
        <end position="130"/>
    </location>
</feature>
<evidence type="ECO:0000313" key="3">
    <source>
        <dbReference type="Proteomes" id="UP000515145"/>
    </source>
</evidence>
<feature type="compositionally biased region" description="Basic residues" evidence="1">
    <location>
        <begin position="1176"/>
        <end position="1187"/>
    </location>
</feature>
<dbReference type="GO" id="GO:0034587">
    <property type="term" value="P:piRNA processing"/>
    <property type="evidence" value="ECO:0007669"/>
    <property type="project" value="TreeGrafter"/>
</dbReference>
<dbReference type="SUPFAM" id="SSF63748">
    <property type="entry name" value="Tudor/PWWP/MBT"/>
    <property type="match status" value="8"/>
</dbReference>
<dbReference type="Gene3D" id="2.40.50.90">
    <property type="match status" value="4"/>
</dbReference>
<feature type="compositionally biased region" description="Basic and acidic residues" evidence="1">
    <location>
        <begin position="1188"/>
        <end position="1203"/>
    </location>
</feature>
<dbReference type="InterPro" id="IPR050621">
    <property type="entry name" value="Tudor_domain_containing"/>
</dbReference>
<feature type="domain" description="Tudor" evidence="2">
    <location>
        <begin position="1266"/>
        <end position="1325"/>
    </location>
</feature>
<dbReference type="GeneID" id="114429110"/>
<reference evidence="4" key="1">
    <citation type="submission" date="2025-08" db="UniProtKB">
        <authorList>
            <consortium name="RefSeq"/>
        </authorList>
    </citation>
    <scope>IDENTIFICATION</scope>
</reference>
<gene>
    <name evidence="4" type="primary">tdrd15</name>
</gene>
<sequence>MWSKSSPGHPKSQGAGPPAPCALWPVDLKLTHLDWNPKATLIHFQGQYHTICELDYKILQGEIQNVPKTEGAVDIGEFCLVEDFTSARWYRGRVQNREGDQFDIFLIDYGNVLSVDITHISSCSDSLFLLPPKIVSGFLANVLLLQSCSHYVLEEFFSSLIGKSVTGYIQALLPYKVLLLEAPDINSDLVRHGFGRHVDTDTFLFLVEMLLEVPLKQNQPVPDLLIEKPRAQELCFKQSGLQGYADILSFSGLRLSCGTRAKFRVTAAVNHELFYCQMVSMEKDLWEMSTKLAATCEHKTKERSKNLTPEHLGLLCSVKGKDEKWYRGLVQCLPVNSQVRVFLIDYGFFESVKVDNIYRLPPNFYSAPIMAFPCRLSSLTDQDEVLKAQQSSFLKAGLLGGVLDVEINCFDEEQHLYSITMFEAKANDVKEPEPIQKFPSASPDSFVKDEQLSPQGGSLYYETIIGDALNRTLEAEEVKVDSVFVGYVEHVQNPNHFWIRTQKRNGEFEAMMTEIKDHFSQVTLDEELDELSNLELGSLCCAVYEQDLHFYRGVVTDILKHGAKVLFIDFGNIEKVPRMLIEKIPERVASITPFALCCTLHNVFPQDEVWTSTASDFFRRTVSDKTLLVHVVEMRKHKLVVELFETGSDNRQSIAELLVASKQDEYILRKPVMHNDKRVAEAAWHPQCRNVADINVNKEQWNDSEPEETTSENKTKTCQVPASFRALSIQPGYELAVRCSHIISPSEFWCQPLNTAPALEKLMDELQQYYSVHTVPLLSGDSCCVAKSPQDGRWYRAFITAKQERCVTVMLVDYGPNIQVGESSLQAVVPEYVHLKEQTFRCSFDSLIDPADFKNCTDWSPSVCNLLKDFVKNRSDDLKCKVVCQVDNKNKKLCNVVDLYNTRTQQSITDMLIQQGLARRATISTKQQSALCPESFVYSSYGLSPGNEEQVYVAHVNSQWEVYCHLERNNEIIEELERKISEESERMMKGSAGGAVRRLCLAKYLDGKWYRGLIEPVQSSLHLSVFFVDYGNTQIVEKTNVMFIPRDSEDLLYTPMQAVRCNLSSVSKEELYADVKDWLNGAVLNKLVRAVILGKNEDGSFDVELFVEKVNVNDEVKKLIHTLSITPKTTLTFETGKTATKSKKEMENKQKNDLRRGRKKNLKPNQEKMKTSTCVKHQKSSHKKHQEHRNAKSEHPQHKEKTETQQMLCLHDKNMSAGVSVLCFVSHVDSVDSFFLQLSEDEPDILKMAEDLNSSAVRDNLETTKSLNIDDVVLAEYEEDGALYRSVVKNREGDSCFKVEFVDYGNSAVVGKEKIYSIPKKYLSQPRFSVPCSLLDTSTFKNDASFVDAVMEKPLMVDFVHQYKSQWEVKMEILGAECGLTIPFESAGESSPAPEREKPSPMSPSETEEKAHPCEQNYLGEEEGQRSKGTLSTGEDENLVLEPPSVMLNASATFEKSERPMSSDEDLIPKPSPGKLNDFIPQTIQAKGTRKGTIVSVQSNGCFYVRLSDASDSLATMESEINENLNQCKMVASEDIKQGLNGLVQVQGDKKWHRALVQQINEEKYDVFLVDHGITKEIPSGSLLQQCSSLAKIPKLALLCKMNSLEIGAAEEAQWCETLRSLIGKEVKLIFVYYSEAENLWMVDMVMNEVFLIPLYKAALQQHDKQIPSPAENQNEDSEKRHTMATSSPQKLIFAPVHTDQTYSGFAAAVATPFEFCVVPGDLLLIMNKVSVMLEELPEQIAPLPESHLITGTCCLLKSDSRNKWCRAEVVNADATVVLNLVDYGLHERIPFNERSKLKRLPVEISHLPKVTYPCILRGVKPVDTQWTDEAVVYFQQLLYQKTLQICFTEFVSNTHWKVDVVVDGVHVARKLVDAGHADYIDVMLGLRFQEQSPCKAPTQSLNSEEEEAADEAEGKMSHWSMSGVQM</sequence>
<evidence type="ECO:0000256" key="1">
    <source>
        <dbReference type="SAM" id="MobiDB-lite"/>
    </source>
</evidence>
<organism evidence="3 4">
    <name type="scientific">Parambassis ranga</name>
    <name type="common">Indian glassy fish</name>
    <dbReference type="NCBI Taxonomy" id="210632"/>
    <lineage>
        <taxon>Eukaryota</taxon>
        <taxon>Metazoa</taxon>
        <taxon>Chordata</taxon>
        <taxon>Craniata</taxon>
        <taxon>Vertebrata</taxon>
        <taxon>Euteleostomi</taxon>
        <taxon>Actinopterygii</taxon>
        <taxon>Neopterygii</taxon>
        <taxon>Teleostei</taxon>
        <taxon>Neoteleostei</taxon>
        <taxon>Acanthomorphata</taxon>
        <taxon>Ovalentaria</taxon>
        <taxon>Ambassidae</taxon>
        <taxon>Parambassis</taxon>
    </lineage>
</organism>
<feature type="domain" description="Tudor" evidence="2">
    <location>
        <begin position="1535"/>
        <end position="1593"/>
    </location>
</feature>
<dbReference type="PROSITE" id="PS50304">
    <property type="entry name" value="TUDOR"/>
    <property type="match status" value="7"/>
</dbReference>
<dbReference type="GO" id="GO:0030719">
    <property type="term" value="P:P granule organization"/>
    <property type="evidence" value="ECO:0007669"/>
    <property type="project" value="TreeGrafter"/>
</dbReference>
<dbReference type="InParanoid" id="A0A6P7HIF0"/>
<feature type="domain" description="Tudor" evidence="2">
    <location>
        <begin position="993"/>
        <end position="1051"/>
    </location>
</feature>
<proteinExistence type="predicted"/>
<accession>A0A6P7HIF0</accession>
<dbReference type="RefSeq" id="XP_028253758.1">
    <property type="nucleotide sequence ID" value="XM_028397957.1"/>
</dbReference>
<feature type="compositionally biased region" description="Basic and acidic residues" evidence="1">
    <location>
        <begin position="1142"/>
        <end position="1155"/>
    </location>
</feature>
<dbReference type="InterPro" id="IPR035437">
    <property type="entry name" value="SNase_OB-fold_sf"/>
</dbReference>
<dbReference type="GO" id="GO:0043186">
    <property type="term" value="C:P granule"/>
    <property type="evidence" value="ECO:0007669"/>
    <property type="project" value="TreeGrafter"/>
</dbReference>
<dbReference type="SMART" id="SM00333">
    <property type="entry name" value="TUDOR"/>
    <property type="match status" value="8"/>
</dbReference>
<dbReference type="InterPro" id="IPR002999">
    <property type="entry name" value="Tudor"/>
</dbReference>
<feature type="domain" description="Tudor" evidence="2">
    <location>
        <begin position="309"/>
        <end position="367"/>
    </location>
</feature>
<protein>
    <submittedName>
        <fullName evidence="4">Tudor domain-containing protein 15</fullName>
    </submittedName>
</protein>
<feature type="region of interest" description="Disordered" evidence="1">
    <location>
        <begin position="1384"/>
        <end position="1475"/>
    </location>
</feature>
<dbReference type="Gene3D" id="2.30.30.140">
    <property type="match status" value="8"/>
</dbReference>
<dbReference type="CTD" id="100129278"/>
<dbReference type="OrthoDB" id="9995375at2759"/>
<evidence type="ECO:0000259" key="2">
    <source>
        <dbReference type="PROSITE" id="PS50304"/>
    </source>
</evidence>
<feature type="region of interest" description="Disordered" evidence="1">
    <location>
        <begin position="1136"/>
        <end position="1203"/>
    </location>
</feature>
<feature type="domain" description="Tudor" evidence="2">
    <location>
        <begin position="533"/>
        <end position="591"/>
    </location>
</feature>
<feature type="domain" description="Tudor" evidence="2">
    <location>
        <begin position="776"/>
        <end position="835"/>
    </location>
</feature>
<name>A0A6P7HIF0_9TELE</name>
<feature type="region of interest" description="Disordered" evidence="1">
    <location>
        <begin position="1896"/>
        <end position="1927"/>
    </location>
</feature>
<dbReference type="Proteomes" id="UP000515145">
    <property type="component" value="Chromosome 24"/>
</dbReference>
<evidence type="ECO:0000313" key="4">
    <source>
        <dbReference type="RefSeq" id="XP_028253758.1"/>
    </source>
</evidence>
<dbReference type="PANTHER" id="PTHR22948:SF7">
    <property type="entry name" value="TUDOR DOMAIN-CONTAINING PROTEIN 15"/>
    <property type="match status" value="1"/>
</dbReference>
<dbReference type="Pfam" id="PF00567">
    <property type="entry name" value="TUDOR"/>
    <property type="match status" value="8"/>
</dbReference>
<dbReference type="GO" id="GO:0007283">
    <property type="term" value="P:spermatogenesis"/>
    <property type="evidence" value="ECO:0007669"/>
    <property type="project" value="TreeGrafter"/>
</dbReference>